<sequence>MKQQRAQVCTSAVSLALASMAAPAAFGQDTQVVVVTAQSRSQQIQNVPISVQTMSGAALKDQGAASLADIDAFVPGLAIDTAQSTRPSVFLRGVGTEDFGIGTDSPVGIYTDGVYTGKTGGSMLNFNDVKRIEVLKGPQGTLFGRNAAAGAISIVTNEPVNRTEASGLVRLGSYGSQHVEALVNTPLSDAVALRVSAISQQDRGWAYNQWNVSHMGDSGDRGLRAAVRWQGNGSSAILGFEHEVMREAGPAVFSVTGGKINFGAPTTWTDPLKQPLINDATPNMQSRTFDGVNLRIEHPLSFATLSSTTAYRHFNSQNWQDNDASANPAAYLATGNVESNATWQQEFKLSGQSGALDWVSGISAFRERATETESVDATTTSLDTIIKAASGLAPYATLTQLAQGVGKATGNSTLQGFSLMGQPWREAVIDRGDYRAYAIYGDVIWHATPSTNLTLGGRYTHDQKSFSWYNPVRTAATLDAQLAALKQLNFFNTLVALKQLTAQQAALLQKVTSSNVEFNNPGSTSAPYASSRSWNNFSPRVVLDHHLNADTMLFASWSKGYQAGGFDAVGVNGHYDEELVTNLELGIKGQLKAIGLTYGASVFRYKFTNLQSLTLVPASATSGIPSYQVVNSDQKATGIDLEAQWKIDRIWRLTGSLEYLDQTYDHYLAPTGVTLDGQPAGAPFLSAAAGVAARWPVLSGKADFSLQYGYMGNKRCNDDTRKLGTCLFSNDVGAGKPREKIDLRLGWTAASGHWGVALIANNLSNKQYVSISTLGAATGSPYAYVSKPRVVALELRGDL</sequence>
<keyword evidence="8 12" id="KW-0798">TonB box</keyword>
<keyword evidence="5 11" id="KW-0812">Transmembrane</keyword>
<keyword evidence="17" id="KW-1185">Reference proteome</keyword>
<dbReference type="InterPro" id="IPR036942">
    <property type="entry name" value="Beta-barrel_TonB_sf"/>
</dbReference>
<proteinExistence type="inferred from homology"/>
<keyword evidence="3 11" id="KW-1134">Transmembrane beta strand</keyword>
<dbReference type="Pfam" id="PF00593">
    <property type="entry name" value="TonB_dep_Rec_b-barrel"/>
    <property type="match status" value="1"/>
</dbReference>
<evidence type="ECO:0000256" key="10">
    <source>
        <dbReference type="ARBA" id="ARBA00023237"/>
    </source>
</evidence>
<dbReference type="InterPro" id="IPR039426">
    <property type="entry name" value="TonB-dep_rcpt-like"/>
</dbReference>
<evidence type="ECO:0000256" key="4">
    <source>
        <dbReference type="ARBA" id="ARBA00022496"/>
    </source>
</evidence>
<keyword evidence="4" id="KW-0410">Iron transport</keyword>
<evidence type="ECO:0000256" key="1">
    <source>
        <dbReference type="ARBA" id="ARBA00004571"/>
    </source>
</evidence>
<keyword evidence="7" id="KW-0406">Ion transport</keyword>
<keyword evidence="6" id="KW-0408">Iron</keyword>
<dbReference type="Proteomes" id="UP000735592">
    <property type="component" value="Unassembled WGS sequence"/>
</dbReference>
<comment type="subcellular location">
    <subcellularLocation>
        <location evidence="1 11">Cell outer membrane</location>
        <topology evidence="1 11">Multi-pass membrane protein</topology>
    </subcellularLocation>
</comment>
<dbReference type="Gene3D" id="2.40.170.20">
    <property type="entry name" value="TonB-dependent receptor, beta-barrel domain"/>
    <property type="match status" value="1"/>
</dbReference>
<dbReference type="EMBL" id="WNKW01000004">
    <property type="protein sequence ID" value="MTW34083.1"/>
    <property type="molecule type" value="Genomic_DNA"/>
</dbReference>
<feature type="chain" id="PRO_5047543559" evidence="13">
    <location>
        <begin position="25"/>
        <end position="799"/>
    </location>
</feature>
<evidence type="ECO:0000256" key="3">
    <source>
        <dbReference type="ARBA" id="ARBA00022452"/>
    </source>
</evidence>
<protein>
    <submittedName>
        <fullName evidence="16">TonB-dependent receptor</fullName>
    </submittedName>
</protein>
<keyword evidence="9 11" id="KW-0472">Membrane</keyword>
<evidence type="ECO:0000256" key="13">
    <source>
        <dbReference type="SAM" id="SignalP"/>
    </source>
</evidence>
<evidence type="ECO:0000259" key="15">
    <source>
        <dbReference type="Pfam" id="PF07715"/>
    </source>
</evidence>
<dbReference type="Pfam" id="PF07715">
    <property type="entry name" value="Plug"/>
    <property type="match status" value="1"/>
</dbReference>
<dbReference type="PROSITE" id="PS52016">
    <property type="entry name" value="TONB_DEPENDENT_REC_3"/>
    <property type="match status" value="1"/>
</dbReference>
<evidence type="ECO:0000256" key="12">
    <source>
        <dbReference type="RuleBase" id="RU003357"/>
    </source>
</evidence>
<comment type="similarity">
    <text evidence="11 12">Belongs to the TonB-dependent receptor family.</text>
</comment>
<dbReference type="InterPro" id="IPR000531">
    <property type="entry name" value="Beta-barrel_TonB"/>
</dbReference>
<organism evidence="16 17">
    <name type="scientific">Pseudoduganella danionis</name>
    <dbReference type="NCBI Taxonomy" id="1890295"/>
    <lineage>
        <taxon>Bacteria</taxon>
        <taxon>Pseudomonadati</taxon>
        <taxon>Pseudomonadota</taxon>
        <taxon>Betaproteobacteria</taxon>
        <taxon>Burkholderiales</taxon>
        <taxon>Oxalobacteraceae</taxon>
        <taxon>Telluria group</taxon>
        <taxon>Pseudoduganella</taxon>
    </lineage>
</organism>
<keyword evidence="13" id="KW-0732">Signal</keyword>
<keyword evidence="10 11" id="KW-0998">Cell outer membrane</keyword>
<dbReference type="PANTHER" id="PTHR32552">
    <property type="entry name" value="FERRICHROME IRON RECEPTOR-RELATED"/>
    <property type="match status" value="1"/>
</dbReference>
<evidence type="ECO:0000256" key="8">
    <source>
        <dbReference type="ARBA" id="ARBA00023077"/>
    </source>
</evidence>
<evidence type="ECO:0000256" key="2">
    <source>
        <dbReference type="ARBA" id="ARBA00022448"/>
    </source>
</evidence>
<keyword evidence="16" id="KW-0675">Receptor</keyword>
<dbReference type="SUPFAM" id="SSF56935">
    <property type="entry name" value="Porins"/>
    <property type="match status" value="1"/>
</dbReference>
<evidence type="ECO:0000256" key="5">
    <source>
        <dbReference type="ARBA" id="ARBA00022692"/>
    </source>
</evidence>
<feature type="domain" description="TonB-dependent receptor plug" evidence="15">
    <location>
        <begin position="44"/>
        <end position="151"/>
    </location>
</feature>
<evidence type="ECO:0000313" key="16">
    <source>
        <dbReference type="EMBL" id="MTW34083.1"/>
    </source>
</evidence>
<evidence type="ECO:0000259" key="14">
    <source>
        <dbReference type="Pfam" id="PF00593"/>
    </source>
</evidence>
<feature type="domain" description="TonB-dependent receptor-like beta-barrel" evidence="14">
    <location>
        <begin position="279"/>
        <end position="763"/>
    </location>
</feature>
<evidence type="ECO:0000256" key="6">
    <source>
        <dbReference type="ARBA" id="ARBA00023004"/>
    </source>
</evidence>
<dbReference type="PANTHER" id="PTHR32552:SF81">
    <property type="entry name" value="TONB-DEPENDENT OUTER MEMBRANE RECEPTOR"/>
    <property type="match status" value="1"/>
</dbReference>
<reference evidence="16 17" key="1">
    <citation type="submission" date="2019-11" db="EMBL/GenBank/DDBJ databases">
        <title>Type strains purchased from KCTC, JCM and DSMZ.</title>
        <authorList>
            <person name="Lu H."/>
        </authorList>
    </citation>
    <scope>NUCLEOTIDE SEQUENCE [LARGE SCALE GENOMIC DNA]</scope>
    <source>
        <strain evidence="16 17">DSM 103461</strain>
    </source>
</reference>
<comment type="caution">
    <text evidence="16">The sequence shown here is derived from an EMBL/GenBank/DDBJ whole genome shotgun (WGS) entry which is preliminary data.</text>
</comment>
<evidence type="ECO:0000256" key="11">
    <source>
        <dbReference type="PROSITE-ProRule" id="PRU01360"/>
    </source>
</evidence>
<dbReference type="RefSeq" id="WP_155435462.1">
    <property type="nucleotide sequence ID" value="NZ_JBHLXK010000002.1"/>
</dbReference>
<evidence type="ECO:0000313" key="17">
    <source>
        <dbReference type="Proteomes" id="UP000735592"/>
    </source>
</evidence>
<evidence type="ECO:0000256" key="7">
    <source>
        <dbReference type="ARBA" id="ARBA00023065"/>
    </source>
</evidence>
<name>A0ABW9SPH8_9BURK</name>
<feature type="signal peptide" evidence="13">
    <location>
        <begin position="1"/>
        <end position="24"/>
    </location>
</feature>
<dbReference type="InterPro" id="IPR012910">
    <property type="entry name" value="Plug_dom"/>
</dbReference>
<evidence type="ECO:0000256" key="9">
    <source>
        <dbReference type="ARBA" id="ARBA00023136"/>
    </source>
</evidence>
<accession>A0ABW9SPH8</accession>
<keyword evidence="2 11" id="KW-0813">Transport</keyword>
<gene>
    <name evidence="16" type="ORF">GM655_14835</name>
</gene>